<organism evidence="6 7">
    <name type="scientific">Branchiostoma floridae</name>
    <name type="common">Florida lancelet</name>
    <name type="synonym">Amphioxus</name>
    <dbReference type="NCBI Taxonomy" id="7739"/>
    <lineage>
        <taxon>Eukaryota</taxon>
        <taxon>Metazoa</taxon>
        <taxon>Chordata</taxon>
        <taxon>Cephalochordata</taxon>
        <taxon>Leptocardii</taxon>
        <taxon>Amphioxiformes</taxon>
        <taxon>Branchiostomatidae</taxon>
        <taxon>Branchiostoma</taxon>
    </lineage>
</organism>
<dbReference type="CDD" id="cd03565">
    <property type="entry name" value="VHS_Tom1_like"/>
    <property type="match status" value="1"/>
</dbReference>
<reference evidence="7" key="2">
    <citation type="submission" date="2025-08" db="UniProtKB">
        <authorList>
            <consortium name="RefSeq"/>
        </authorList>
    </citation>
    <scope>IDENTIFICATION</scope>
    <source>
        <strain evidence="7">S238N-H82</strain>
        <tissue evidence="7">Testes</tissue>
    </source>
</reference>
<feature type="compositionally biased region" description="Low complexity" evidence="3">
    <location>
        <begin position="400"/>
        <end position="410"/>
    </location>
</feature>
<evidence type="ECO:0000256" key="2">
    <source>
        <dbReference type="ARBA" id="ARBA00022927"/>
    </source>
</evidence>
<dbReference type="Proteomes" id="UP000001554">
    <property type="component" value="Chromosome 13"/>
</dbReference>
<feature type="region of interest" description="Disordered" evidence="3">
    <location>
        <begin position="524"/>
        <end position="633"/>
    </location>
</feature>
<feature type="region of interest" description="Disordered" evidence="3">
    <location>
        <begin position="650"/>
        <end position="697"/>
    </location>
</feature>
<evidence type="ECO:0000259" key="4">
    <source>
        <dbReference type="PROSITE" id="PS50179"/>
    </source>
</evidence>
<dbReference type="PANTHER" id="PTHR13856:SF137">
    <property type="entry name" value="GH05942P"/>
    <property type="match status" value="1"/>
</dbReference>
<dbReference type="GO" id="GO:0035091">
    <property type="term" value="F:phosphatidylinositol binding"/>
    <property type="evidence" value="ECO:0007669"/>
    <property type="project" value="InterPro"/>
</dbReference>
<dbReference type="PROSITE" id="PS50179">
    <property type="entry name" value="VHS"/>
    <property type="match status" value="1"/>
</dbReference>
<dbReference type="FunFam" id="1.20.58.160:FF:000001">
    <property type="entry name" value="TOM1-like protein 2 isoform X1"/>
    <property type="match status" value="1"/>
</dbReference>
<dbReference type="InterPro" id="IPR004152">
    <property type="entry name" value="GAT_dom"/>
</dbReference>
<feature type="domain" description="GAT" evidence="5">
    <location>
        <begin position="248"/>
        <end position="336"/>
    </location>
</feature>
<dbReference type="GO" id="GO:0005768">
    <property type="term" value="C:endosome"/>
    <property type="evidence" value="ECO:0000318"/>
    <property type="project" value="GO_Central"/>
</dbReference>
<dbReference type="SUPFAM" id="SSF48464">
    <property type="entry name" value="ENTH/VHS domain"/>
    <property type="match status" value="1"/>
</dbReference>
<reference evidence="6" key="1">
    <citation type="journal article" date="2020" name="Nat. Ecol. Evol.">
        <title>Deeply conserved synteny resolves early events in vertebrate evolution.</title>
        <authorList>
            <person name="Simakov O."/>
            <person name="Marletaz F."/>
            <person name="Yue J.X."/>
            <person name="O'Connell B."/>
            <person name="Jenkins J."/>
            <person name="Brandt A."/>
            <person name="Calef R."/>
            <person name="Tung C.H."/>
            <person name="Huang T.K."/>
            <person name="Schmutz J."/>
            <person name="Satoh N."/>
            <person name="Yu J.K."/>
            <person name="Putnam N.H."/>
            <person name="Green R.E."/>
            <person name="Rokhsar D.S."/>
        </authorList>
    </citation>
    <scope>NUCLEOTIDE SEQUENCE [LARGE SCALE GENOMIC DNA]</scope>
    <source>
        <strain evidence="6">S238N-H82</strain>
    </source>
</reference>
<feature type="compositionally biased region" description="Low complexity" evidence="3">
    <location>
        <begin position="347"/>
        <end position="369"/>
    </location>
</feature>
<keyword evidence="1" id="KW-0813">Transport</keyword>
<dbReference type="PANTHER" id="PTHR13856">
    <property type="entry name" value="VHS DOMAIN CONTAINING PROTEIN FAMILY"/>
    <property type="match status" value="1"/>
</dbReference>
<dbReference type="GO" id="GO:0043130">
    <property type="term" value="F:ubiquitin binding"/>
    <property type="evidence" value="ECO:0007669"/>
    <property type="project" value="InterPro"/>
</dbReference>
<keyword evidence="6" id="KW-1185">Reference proteome</keyword>
<evidence type="ECO:0000256" key="3">
    <source>
        <dbReference type="SAM" id="MobiDB-lite"/>
    </source>
</evidence>
<dbReference type="Gene3D" id="1.20.58.160">
    <property type="match status" value="1"/>
</dbReference>
<evidence type="ECO:0000313" key="6">
    <source>
        <dbReference type="Proteomes" id="UP000001554"/>
    </source>
</evidence>
<dbReference type="GO" id="GO:0030276">
    <property type="term" value="F:clathrin binding"/>
    <property type="evidence" value="ECO:0000318"/>
    <property type="project" value="GO_Central"/>
</dbReference>
<feature type="compositionally biased region" description="Basic and acidic residues" evidence="3">
    <location>
        <begin position="570"/>
        <end position="584"/>
    </location>
</feature>
<protein>
    <submittedName>
        <fullName evidence="7">TOM1-like protein 2 isoform X1</fullName>
    </submittedName>
</protein>
<proteinExistence type="predicted"/>
<dbReference type="InterPro" id="IPR008942">
    <property type="entry name" value="ENTH_VHS"/>
</dbReference>
<dbReference type="Gene3D" id="1.25.40.90">
    <property type="match status" value="1"/>
</dbReference>
<dbReference type="Pfam" id="PF00790">
    <property type="entry name" value="VHS"/>
    <property type="match status" value="1"/>
</dbReference>
<dbReference type="KEGG" id="bfo:118429762"/>
<feature type="domain" description="VHS" evidence="4">
    <location>
        <begin position="39"/>
        <end position="170"/>
    </location>
</feature>
<dbReference type="Pfam" id="PF03127">
    <property type="entry name" value="GAT"/>
    <property type="match status" value="1"/>
</dbReference>
<feature type="compositionally biased region" description="Low complexity" evidence="3">
    <location>
        <begin position="215"/>
        <end position="226"/>
    </location>
</feature>
<feature type="region of interest" description="Disordered" evidence="3">
    <location>
        <begin position="340"/>
        <end position="477"/>
    </location>
</feature>
<name>A0A9J7NAZ5_BRAFL</name>
<gene>
    <name evidence="7" type="primary">LOC118429762</name>
</gene>
<dbReference type="GeneID" id="118429762"/>
<dbReference type="RefSeq" id="XP_035696275.1">
    <property type="nucleotide sequence ID" value="XM_035840382.1"/>
</dbReference>
<evidence type="ECO:0000259" key="5">
    <source>
        <dbReference type="PROSITE" id="PS50909"/>
    </source>
</evidence>
<dbReference type="InterPro" id="IPR002014">
    <property type="entry name" value="VHS_dom"/>
</dbReference>
<accession>A0A9J7NAZ5</accession>
<evidence type="ECO:0000313" key="7">
    <source>
        <dbReference type="RefSeq" id="XP_035696275.1"/>
    </source>
</evidence>
<dbReference type="SMART" id="SM00288">
    <property type="entry name" value="VHS"/>
    <property type="match status" value="1"/>
</dbReference>
<feature type="compositionally biased region" description="Polar residues" evidence="3">
    <location>
        <begin position="598"/>
        <end position="608"/>
    </location>
</feature>
<dbReference type="AlphaFoldDB" id="A0A9J7NAZ5"/>
<dbReference type="GO" id="GO:0015031">
    <property type="term" value="P:protein transport"/>
    <property type="evidence" value="ECO:0007669"/>
    <property type="project" value="UniProtKB-KW"/>
</dbReference>
<keyword evidence="2" id="KW-0653">Protein transport</keyword>
<dbReference type="OMA" id="KYIRDMH"/>
<sequence>MTSLPIFTAIPSHPSYQGKMSFFGGNPFSSQVGQQIEQATDATLGNENWAMMMEICDIINETDEGPKDALKAIKRRLQTKGNHKVLMLTLTVLETCVKNCGHRFHVLVANKDFVNEMVKIIQPKNNPSTTLQERVLSLIQTMSDAFRNYPDLQGVVQVHEELRSKGVEFPMTDLDNLAPIHTPERSVPPELDPAIARTRPASVTAAPAQRPPSQPQQQPAQQQQPQQNPPGSPGAIGALQGPINPTPEQLGKLRSELDVVEGNTKVMSEMLTEMTPGQEDPADLELLHELNRTCHAMQQRIVELIDKVANEEVTGELLRINDDLNNVFLRFERFERYRTGKTGQPSTTAPAVAATAGGPTAVTGGAPPVNAAPMGSFPPPPSYREQSQTPPPVASMTSFPAPAAAAAPAPQDMPLNIPFPPAHTQDPNATPLMGTLDSLNPPPTYTESQSAEPQTDTLIDLGPAVSPGGPPPLQPTAAGLQQQLAGLSITSSSISSTLNATPTVTAQNTAGRDDDEFDMFAQTRGKSMEESRRGGSTYEDISHSGDLMSGGLARAVNTKSNPNQPDEPYDEHAQPLDEVEKWLEQSDLPIDTVGEQAASRSSGLTLPQSHVRHGLQSPGGAAQQEEEDVEPVTSAEFDRFLEERAKAADTLPDLNSLPEVPAHPINPTSTGAPAPAIPPRRGRQMQMEESENTLFGL</sequence>
<evidence type="ECO:0000256" key="1">
    <source>
        <dbReference type="ARBA" id="ARBA00022448"/>
    </source>
</evidence>
<dbReference type="InterPro" id="IPR038425">
    <property type="entry name" value="GAT_sf"/>
</dbReference>
<dbReference type="GO" id="GO:0016020">
    <property type="term" value="C:membrane"/>
    <property type="evidence" value="ECO:0000318"/>
    <property type="project" value="GO_Central"/>
</dbReference>
<dbReference type="SUPFAM" id="SSF89009">
    <property type="entry name" value="GAT-like domain"/>
    <property type="match status" value="1"/>
</dbReference>
<feature type="region of interest" description="Disordered" evidence="3">
    <location>
        <begin position="200"/>
        <end position="249"/>
    </location>
</feature>
<dbReference type="GO" id="GO:0007165">
    <property type="term" value="P:signal transduction"/>
    <property type="evidence" value="ECO:0000318"/>
    <property type="project" value="GO_Central"/>
</dbReference>
<dbReference type="OrthoDB" id="2018246at2759"/>
<feature type="compositionally biased region" description="Polar residues" evidence="3">
    <location>
        <begin position="445"/>
        <end position="457"/>
    </location>
</feature>
<dbReference type="PROSITE" id="PS50909">
    <property type="entry name" value="GAT"/>
    <property type="match status" value="1"/>
</dbReference>